<dbReference type="Proteomes" id="UP001362999">
    <property type="component" value="Unassembled WGS sequence"/>
</dbReference>
<dbReference type="Pfam" id="PF00724">
    <property type="entry name" value="Oxidored_FMN"/>
    <property type="match status" value="1"/>
</dbReference>
<evidence type="ECO:0000313" key="2">
    <source>
        <dbReference type="EMBL" id="KAK6981118.1"/>
    </source>
</evidence>
<comment type="caution">
    <text evidence="2">The sequence shown here is derived from an EMBL/GenBank/DDBJ whole genome shotgun (WGS) entry which is preliminary data.</text>
</comment>
<reference evidence="2 3" key="1">
    <citation type="journal article" date="2024" name="J Genomics">
        <title>Draft genome sequencing and assembly of Favolaschia claudopus CIRM-BRFM 2984 isolated from oak limbs.</title>
        <authorList>
            <person name="Navarro D."/>
            <person name="Drula E."/>
            <person name="Chaduli D."/>
            <person name="Cazenave R."/>
            <person name="Ahrendt S."/>
            <person name="Wang J."/>
            <person name="Lipzen A."/>
            <person name="Daum C."/>
            <person name="Barry K."/>
            <person name="Grigoriev I.V."/>
            <person name="Favel A."/>
            <person name="Rosso M.N."/>
            <person name="Martin F."/>
        </authorList>
    </citation>
    <scope>NUCLEOTIDE SEQUENCE [LARGE SCALE GENOMIC DNA]</scope>
    <source>
        <strain evidence="2 3">CIRM-BRFM 2984</strain>
    </source>
</reference>
<dbReference type="GO" id="GO:0003959">
    <property type="term" value="F:NADPH dehydrogenase activity"/>
    <property type="evidence" value="ECO:0007669"/>
    <property type="project" value="TreeGrafter"/>
</dbReference>
<dbReference type="Gene3D" id="3.20.20.70">
    <property type="entry name" value="Aldolase class I"/>
    <property type="match status" value="1"/>
</dbReference>
<accession>A0AAV9ZFC3</accession>
<dbReference type="CDD" id="cd02933">
    <property type="entry name" value="OYE_like_FMN"/>
    <property type="match status" value="1"/>
</dbReference>
<dbReference type="AlphaFoldDB" id="A0AAV9ZFC3"/>
<name>A0AAV9ZFC3_9AGAR</name>
<dbReference type="PANTHER" id="PTHR22893">
    <property type="entry name" value="NADH OXIDOREDUCTASE-RELATED"/>
    <property type="match status" value="1"/>
</dbReference>
<evidence type="ECO:0000259" key="1">
    <source>
        <dbReference type="Pfam" id="PF00724"/>
    </source>
</evidence>
<dbReference type="FunFam" id="3.20.20.70:FF:000138">
    <property type="entry name" value="NADPH dehydrogenase 1"/>
    <property type="match status" value="1"/>
</dbReference>
<proteinExistence type="predicted"/>
<dbReference type="EMBL" id="JAWWNJ010000153">
    <property type="protein sequence ID" value="KAK6981118.1"/>
    <property type="molecule type" value="Genomic_DNA"/>
</dbReference>
<feature type="domain" description="NADH:flavin oxidoreductase/NADH oxidase N-terminal" evidence="1">
    <location>
        <begin position="8"/>
        <end position="344"/>
    </location>
</feature>
<evidence type="ECO:0000313" key="3">
    <source>
        <dbReference type="Proteomes" id="UP001362999"/>
    </source>
</evidence>
<gene>
    <name evidence="2" type="ORF">R3P38DRAFT_3333892</name>
</gene>
<dbReference type="SUPFAM" id="SSF51395">
    <property type="entry name" value="FMN-linked oxidoreductases"/>
    <property type="match status" value="1"/>
</dbReference>
<dbReference type="PANTHER" id="PTHR22893:SF91">
    <property type="entry name" value="NADPH DEHYDROGENASE 2-RELATED"/>
    <property type="match status" value="1"/>
</dbReference>
<dbReference type="InterPro" id="IPR045247">
    <property type="entry name" value="Oye-like"/>
</dbReference>
<sequence>MHSTIESKLFEPIDVGLVHLQHRVVLAPLTRRKADEADVPFLPLVVEYYAQRASKPGTLLISEATTIAPCAAGLPHVPGIWSTKQIKAWKTITDAVHAKGSFFYMQLRAYGRAADPSYLDSREPPFPYVSASDIKLADKERSPRALSATEIKEYVQLFVRAARNAIEAGCDGVEIHGANGYLVDQFLQDVSNNREDEYGGNIENRARFALEIVEAVASAIGAERTAIRLSPWSPFLDMRMSDPLPTFSYLVSQLAALHPTLAYIHLVEPRISGNVDVVPDSTQQNESNESLAALWSPRRLIRAGGYTRDTALAAARAPGTLIAFGRRFISNPDLPHRLEKNIPLAPYDRSTFYLVGENSARGYTDQRPV</sequence>
<dbReference type="InterPro" id="IPR013785">
    <property type="entry name" value="Aldolase_TIM"/>
</dbReference>
<dbReference type="GO" id="GO:0010181">
    <property type="term" value="F:FMN binding"/>
    <property type="evidence" value="ECO:0007669"/>
    <property type="project" value="InterPro"/>
</dbReference>
<keyword evidence="3" id="KW-1185">Reference proteome</keyword>
<organism evidence="2 3">
    <name type="scientific">Favolaschia claudopus</name>
    <dbReference type="NCBI Taxonomy" id="2862362"/>
    <lineage>
        <taxon>Eukaryota</taxon>
        <taxon>Fungi</taxon>
        <taxon>Dikarya</taxon>
        <taxon>Basidiomycota</taxon>
        <taxon>Agaricomycotina</taxon>
        <taxon>Agaricomycetes</taxon>
        <taxon>Agaricomycetidae</taxon>
        <taxon>Agaricales</taxon>
        <taxon>Marasmiineae</taxon>
        <taxon>Mycenaceae</taxon>
        <taxon>Favolaschia</taxon>
    </lineage>
</organism>
<protein>
    <submittedName>
        <fullName evidence="2">Inactive dehydrogenase EasA</fullName>
    </submittedName>
</protein>
<dbReference type="InterPro" id="IPR001155">
    <property type="entry name" value="OxRdtase_FMN_N"/>
</dbReference>